<evidence type="ECO:0000313" key="7">
    <source>
        <dbReference type="Proteomes" id="UP000243605"/>
    </source>
</evidence>
<dbReference type="InterPro" id="IPR002376">
    <property type="entry name" value="Formyl_transf_N"/>
</dbReference>
<dbReference type="GO" id="GO:0004644">
    <property type="term" value="F:phosphoribosylglycinamide formyltransferase activity"/>
    <property type="evidence" value="ECO:0007669"/>
    <property type="project" value="UniProtKB-UniRule"/>
</dbReference>
<dbReference type="PANTHER" id="PTHR43369">
    <property type="entry name" value="PHOSPHORIBOSYLGLYCINAMIDE FORMYLTRANSFERASE"/>
    <property type="match status" value="1"/>
</dbReference>
<dbReference type="EMBL" id="FOIT01000003">
    <property type="protein sequence ID" value="SEW03574.1"/>
    <property type="molecule type" value="Genomic_DNA"/>
</dbReference>
<keyword evidence="7" id="KW-1185">Reference proteome</keyword>
<dbReference type="AlphaFoldDB" id="A0A662Z5L5"/>
<dbReference type="PANTHER" id="PTHR43369:SF2">
    <property type="entry name" value="PHOSPHORIBOSYLGLYCINAMIDE FORMYLTRANSFERASE"/>
    <property type="match status" value="1"/>
</dbReference>
<evidence type="ECO:0000256" key="4">
    <source>
        <dbReference type="HAMAP-Rule" id="MF_01930"/>
    </source>
</evidence>
<dbReference type="Proteomes" id="UP000243605">
    <property type="component" value="Unassembled WGS sequence"/>
</dbReference>
<keyword evidence="3 4" id="KW-0658">Purine biosynthesis</keyword>
<dbReference type="HAMAP" id="MF_01930">
    <property type="entry name" value="PurN"/>
    <property type="match status" value="1"/>
</dbReference>
<evidence type="ECO:0000256" key="1">
    <source>
        <dbReference type="ARBA" id="ARBA00005054"/>
    </source>
</evidence>
<dbReference type="InterPro" id="IPR004607">
    <property type="entry name" value="GART"/>
</dbReference>
<gene>
    <name evidence="4" type="primary">purN</name>
    <name evidence="6" type="ORF">SAMN05192557_1365</name>
</gene>
<evidence type="ECO:0000313" key="6">
    <source>
        <dbReference type="EMBL" id="SEW03574.1"/>
    </source>
</evidence>
<evidence type="ECO:0000256" key="2">
    <source>
        <dbReference type="ARBA" id="ARBA00022679"/>
    </source>
</evidence>
<dbReference type="SUPFAM" id="SSF53328">
    <property type="entry name" value="Formyltransferase"/>
    <property type="match status" value="1"/>
</dbReference>
<comment type="catalytic activity">
    <reaction evidence="4">
        <text>N(1)-(5-phospho-beta-D-ribosyl)glycinamide + (6R)-10-formyltetrahydrofolate = N(2)-formyl-N(1)-(5-phospho-beta-D-ribosyl)glycinamide + (6S)-5,6,7,8-tetrahydrofolate + H(+)</text>
        <dbReference type="Rhea" id="RHEA:15053"/>
        <dbReference type="ChEBI" id="CHEBI:15378"/>
        <dbReference type="ChEBI" id="CHEBI:57453"/>
        <dbReference type="ChEBI" id="CHEBI:143788"/>
        <dbReference type="ChEBI" id="CHEBI:147286"/>
        <dbReference type="ChEBI" id="CHEBI:195366"/>
        <dbReference type="EC" id="2.1.2.2"/>
    </reaction>
</comment>
<feature type="binding site" evidence="4">
    <location>
        <begin position="18"/>
        <end position="20"/>
    </location>
    <ligand>
        <name>N(1)-(5-phospho-beta-D-ribosyl)glycinamide</name>
        <dbReference type="ChEBI" id="CHEBI:143788"/>
    </ligand>
</feature>
<proteinExistence type="inferred from homology"/>
<dbReference type="GO" id="GO:0006189">
    <property type="term" value="P:'de novo' IMP biosynthetic process"/>
    <property type="evidence" value="ECO:0007669"/>
    <property type="project" value="UniProtKB-UniRule"/>
</dbReference>
<comment type="similarity">
    <text evidence="4">Belongs to the GART family.</text>
</comment>
<dbReference type="CDD" id="cd08645">
    <property type="entry name" value="FMT_core_GART"/>
    <property type="match status" value="1"/>
</dbReference>
<keyword evidence="2 4" id="KW-0808">Transferase</keyword>
<dbReference type="EC" id="2.1.2.2" evidence="4"/>
<sequence>MASKERPAKVLVFASGRGSNFVNLVKQSKKFNYRVIALIVDNPEAPAIEAAKKLDIPYYVVMRQMDETKARNEEKIKSYLETIPFDYIALAGYMRILTSEFVKRYNKRVINIHPSLLPAFKGPSAIEDAFNYGVRVSGVTIHYIDEGIDTGEIIEQEIVYVDDDETLESFKRKIHELEHELYPKVIHRLIQKRR</sequence>
<dbReference type="GO" id="GO:0005829">
    <property type="term" value="C:cytosol"/>
    <property type="evidence" value="ECO:0007669"/>
    <property type="project" value="TreeGrafter"/>
</dbReference>
<dbReference type="InterPro" id="IPR036477">
    <property type="entry name" value="Formyl_transf_N_sf"/>
</dbReference>
<evidence type="ECO:0000259" key="5">
    <source>
        <dbReference type="Pfam" id="PF00551"/>
    </source>
</evidence>
<comment type="function">
    <text evidence="4">Catalyzes the transfer of a formyl group from 10-formyltetrahydrofolate to 5-phospho-ribosyl-glycinamide (GAR), producing 5-phospho-ribosyl-N-formylglycinamide (FGAR) and tetrahydrofolate.</text>
</comment>
<dbReference type="NCBIfam" id="TIGR00639">
    <property type="entry name" value="PurN"/>
    <property type="match status" value="1"/>
</dbReference>
<dbReference type="UniPathway" id="UPA00074">
    <property type="reaction ID" value="UER00126"/>
</dbReference>
<feature type="binding site" evidence="4">
    <location>
        <begin position="94"/>
        <end position="97"/>
    </location>
    <ligand>
        <name>(6R)-10-formyltetrahydrofolate</name>
        <dbReference type="ChEBI" id="CHEBI:195366"/>
    </ligand>
</feature>
<organism evidence="6 7">
    <name type="scientific">Aliicoccus persicus</name>
    <dbReference type="NCBI Taxonomy" id="930138"/>
    <lineage>
        <taxon>Bacteria</taxon>
        <taxon>Bacillati</taxon>
        <taxon>Bacillota</taxon>
        <taxon>Bacilli</taxon>
        <taxon>Bacillales</taxon>
        <taxon>Staphylococcaceae</taxon>
        <taxon>Aliicoccus</taxon>
    </lineage>
</organism>
<dbReference type="Pfam" id="PF00551">
    <property type="entry name" value="Formyl_trans_N"/>
    <property type="match status" value="1"/>
</dbReference>
<dbReference type="Gene3D" id="3.40.50.170">
    <property type="entry name" value="Formyl transferase, N-terminal domain"/>
    <property type="match status" value="1"/>
</dbReference>
<dbReference type="RefSeq" id="WP_091475109.1">
    <property type="nucleotide sequence ID" value="NZ_FOIT01000003.1"/>
</dbReference>
<comment type="pathway">
    <text evidence="1 4">Purine metabolism; IMP biosynthesis via de novo pathway; N(2)-formyl-N(1)-(5-phospho-D-ribosyl)glycinamide from N(1)-(5-phospho-D-ribosyl)glycinamide (10-formyl THF route): step 1/1.</text>
</comment>
<feature type="binding site" evidence="4">
    <location>
        <position position="111"/>
    </location>
    <ligand>
        <name>(6R)-10-formyltetrahydrofolate</name>
        <dbReference type="ChEBI" id="CHEBI:195366"/>
    </ligand>
</feature>
<evidence type="ECO:0000256" key="3">
    <source>
        <dbReference type="ARBA" id="ARBA00022755"/>
    </source>
</evidence>
<feature type="active site" description="Proton donor" evidence="4">
    <location>
        <position position="113"/>
    </location>
</feature>
<accession>A0A662Z5L5</accession>
<feature type="site" description="Raises pKa of active site His" evidence="4">
    <location>
        <position position="149"/>
    </location>
</feature>
<reference evidence="6 7" key="1">
    <citation type="submission" date="2016-10" db="EMBL/GenBank/DDBJ databases">
        <authorList>
            <person name="Varghese N."/>
            <person name="Submissions S."/>
        </authorList>
    </citation>
    <scope>NUCLEOTIDE SEQUENCE [LARGE SCALE GENOMIC DNA]</scope>
    <source>
        <strain evidence="6 7">IBRC-M10081</strain>
    </source>
</reference>
<dbReference type="OrthoDB" id="9806170at2"/>
<protein>
    <recommendedName>
        <fullName evidence="4">Phosphoribosylglycinamide formyltransferase</fullName>
        <ecNumber evidence="4">2.1.2.2</ecNumber>
    </recommendedName>
    <alternativeName>
        <fullName evidence="4">5'-phosphoribosylglycinamide transformylase</fullName>
    </alternativeName>
    <alternativeName>
        <fullName evidence="4">GAR transformylase</fullName>
        <shortName evidence="4">GART</shortName>
    </alternativeName>
</protein>
<feature type="domain" description="Formyl transferase N-terminal" evidence="5">
    <location>
        <begin position="9"/>
        <end position="186"/>
    </location>
</feature>
<feature type="binding site" evidence="4">
    <location>
        <position position="71"/>
    </location>
    <ligand>
        <name>(6R)-10-formyltetrahydrofolate</name>
        <dbReference type="ChEBI" id="CHEBI:195366"/>
    </ligand>
</feature>
<name>A0A662Z5L5_9STAP</name>